<feature type="domain" description="GGDEF" evidence="2">
    <location>
        <begin position="227"/>
        <end position="358"/>
    </location>
</feature>
<dbReference type="InterPro" id="IPR003018">
    <property type="entry name" value="GAF"/>
</dbReference>
<evidence type="ECO:0000313" key="4">
    <source>
        <dbReference type="Proteomes" id="UP000288212"/>
    </source>
</evidence>
<dbReference type="CDD" id="cd01949">
    <property type="entry name" value="GGDEF"/>
    <property type="match status" value="1"/>
</dbReference>
<proteinExistence type="predicted"/>
<dbReference type="InterPro" id="IPR000160">
    <property type="entry name" value="GGDEF_dom"/>
</dbReference>
<dbReference type="SMART" id="SM00267">
    <property type="entry name" value="GGDEF"/>
    <property type="match status" value="1"/>
</dbReference>
<dbReference type="InterPro" id="IPR029016">
    <property type="entry name" value="GAF-like_dom_sf"/>
</dbReference>
<dbReference type="Pfam" id="PF00990">
    <property type="entry name" value="GGDEF"/>
    <property type="match status" value="1"/>
</dbReference>
<dbReference type="GO" id="GO:0003824">
    <property type="term" value="F:catalytic activity"/>
    <property type="evidence" value="ECO:0007669"/>
    <property type="project" value="UniProtKB-ARBA"/>
</dbReference>
<dbReference type="FunFam" id="3.30.70.270:FF:000001">
    <property type="entry name" value="Diguanylate cyclase domain protein"/>
    <property type="match status" value="1"/>
</dbReference>
<evidence type="ECO:0000256" key="1">
    <source>
        <dbReference type="ARBA" id="ARBA00001946"/>
    </source>
</evidence>
<dbReference type="PROSITE" id="PS50887">
    <property type="entry name" value="GGDEF"/>
    <property type="match status" value="1"/>
</dbReference>
<dbReference type="Proteomes" id="UP000288212">
    <property type="component" value="Unassembled WGS sequence"/>
</dbReference>
<dbReference type="SMART" id="SM00065">
    <property type="entry name" value="GAF"/>
    <property type="match status" value="1"/>
</dbReference>
<name>A0A432VRE3_9GAMM</name>
<dbReference type="Gene3D" id="3.30.70.270">
    <property type="match status" value="1"/>
</dbReference>
<dbReference type="Pfam" id="PF01590">
    <property type="entry name" value="GAF"/>
    <property type="match status" value="1"/>
</dbReference>
<dbReference type="InterPro" id="IPR043128">
    <property type="entry name" value="Rev_trsase/Diguanyl_cyclase"/>
</dbReference>
<keyword evidence="4" id="KW-1185">Reference proteome</keyword>
<protein>
    <submittedName>
        <fullName evidence="3">Sensor domain-containing diguanylate cyclase</fullName>
    </submittedName>
</protein>
<dbReference type="EMBL" id="PIPI01000007">
    <property type="protein sequence ID" value="RUO18890.1"/>
    <property type="molecule type" value="Genomic_DNA"/>
</dbReference>
<comment type="cofactor">
    <cofactor evidence="1">
        <name>Mg(2+)</name>
        <dbReference type="ChEBI" id="CHEBI:18420"/>
    </cofactor>
</comment>
<dbReference type="SUPFAM" id="SSF55781">
    <property type="entry name" value="GAF domain-like"/>
    <property type="match status" value="1"/>
</dbReference>
<evidence type="ECO:0000259" key="2">
    <source>
        <dbReference type="PROSITE" id="PS50887"/>
    </source>
</evidence>
<reference evidence="3 4" key="1">
    <citation type="journal article" date="2011" name="Front. Microbiol.">
        <title>Genomic signatures of strain selection and enhancement in Bacillus atrophaeus var. globigii, a historical biowarfare simulant.</title>
        <authorList>
            <person name="Gibbons H.S."/>
            <person name="Broomall S.M."/>
            <person name="McNew L.A."/>
            <person name="Daligault H."/>
            <person name="Chapman C."/>
            <person name="Bruce D."/>
            <person name="Karavis M."/>
            <person name="Krepps M."/>
            <person name="McGregor P.A."/>
            <person name="Hong C."/>
            <person name="Park K.H."/>
            <person name="Akmal A."/>
            <person name="Feldman A."/>
            <person name="Lin J.S."/>
            <person name="Chang W.E."/>
            <person name="Higgs B.W."/>
            <person name="Demirev P."/>
            <person name="Lindquist J."/>
            <person name="Liem A."/>
            <person name="Fochler E."/>
            <person name="Read T.D."/>
            <person name="Tapia R."/>
            <person name="Johnson S."/>
            <person name="Bishop-Lilly K.A."/>
            <person name="Detter C."/>
            <person name="Han C."/>
            <person name="Sozhamannan S."/>
            <person name="Rosenzweig C.N."/>
            <person name="Skowronski E.W."/>
        </authorList>
    </citation>
    <scope>NUCLEOTIDE SEQUENCE [LARGE SCALE GENOMIC DNA]</scope>
    <source>
        <strain evidence="3 4">AK5</strain>
    </source>
</reference>
<comment type="caution">
    <text evidence="3">The sequence shown here is derived from an EMBL/GenBank/DDBJ whole genome shotgun (WGS) entry which is preliminary data.</text>
</comment>
<dbReference type="AlphaFoldDB" id="A0A432VRE3"/>
<dbReference type="Gene3D" id="3.30.450.40">
    <property type="match status" value="1"/>
</dbReference>
<evidence type="ECO:0000313" key="3">
    <source>
        <dbReference type="EMBL" id="RUO18890.1"/>
    </source>
</evidence>
<sequence>MSCKVSRVNNDKQVKNVCAADDSARLEALRRYNILDTDYDPRFDDLAELGAFICNTPIAVINFVDKDRQWFKSEIGLGIRETELDISVCAHAILQPGLFVVPDMTKDPRFANNPLVTGEPHLRFYAGALLETDDGFPLGTFCVLDYQPRELSTEQEKAITTLARQVMTQLELIRTNEQQRETLKSLQRSNKLLEIEASTDELTKLANRRAITHALQYELALMQELGRKSAALLLDLDFFKQVNDAHGHLVGDEVLKEFAEFCNHEFRSSDMIGRWGGEEFIIILPGSNLVTAEKIAARFQRKLNEHTFAKHHQVKLTFSGSLIELSPLLSARATFKRLDDNLYRAKQQGRNQIILVKD</sequence>
<organism evidence="3 4">
    <name type="scientific">Aliidiomarina haloalkalitolerans</name>
    <dbReference type="NCBI Taxonomy" id="859059"/>
    <lineage>
        <taxon>Bacteria</taxon>
        <taxon>Pseudomonadati</taxon>
        <taxon>Pseudomonadota</taxon>
        <taxon>Gammaproteobacteria</taxon>
        <taxon>Alteromonadales</taxon>
        <taxon>Idiomarinaceae</taxon>
        <taxon>Aliidiomarina</taxon>
    </lineage>
</organism>
<accession>A0A432VRE3</accession>
<dbReference type="SUPFAM" id="SSF55073">
    <property type="entry name" value="Nucleotide cyclase"/>
    <property type="match status" value="1"/>
</dbReference>
<dbReference type="OrthoDB" id="9812358at2"/>
<dbReference type="NCBIfam" id="TIGR00254">
    <property type="entry name" value="GGDEF"/>
    <property type="match status" value="1"/>
</dbReference>
<gene>
    <name evidence="3" type="ORF">CWE06_09865</name>
</gene>
<dbReference type="PANTHER" id="PTHR43102">
    <property type="entry name" value="SLR1143 PROTEIN"/>
    <property type="match status" value="1"/>
</dbReference>
<dbReference type="InterPro" id="IPR029787">
    <property type="entry name" value="Nucleotide_cyclase"/>
</dbReference>
<dbReference type="PANTHER" id="PTHR43102:SF2">
    <property type="entry name" value="GAF DOMAIN-CONTAINING PROTEIN"/>
    <property type="match status" value="1"/>
</dbReference>